<evidence type="ECO:0000256" key="4">
    <source>
        <dbReference type="ARBA" id="ARBA00022475"/>
    </source>
</evidence>
<feature type="transmembrane region" description="Helical" evidence="12">
    <location>
        <begin position="183"/>
        <end position="205"/>
    </location>
</feature>
<dbReference type="PANTHER" id="PTHR30587">
    <property type="entry name" value="FLAGELLAR BIOSYNTHETIC PROTEIN FLIP"/>
    <property type="match status" value="1"/>
</dbReference>
<keyword evidence="13" id="KW-0732">Signal</keyword>
<evidence type="ECO:0000256" key="8">
    <source>
        <dbReference type="ARBA" id="ARBA00022989"/>
    </source>
</evidence>
<accession>A0ABV9Z6B9</accession>
<feature type="transmembrane region" description="Helical" evidence="12">
    <location>
        <begin position="40"/>
        <end position="73"/>
    </location>
</feature>
<comment type="function">
    <text evidence="12">Plays a role in the flagellum-specific transport system.</text>
</comment>
<keyword evidence="3 12" id="KW-0813">Transport</keyword>
<dbReference type="PANTHER" id="PTHR30587:SF0">
    <property type="entry name" value="FLAGELLAR BIOSYNTHETIC PROTEIN FLIP"/>
    <property type="match status" value="1"/>
</dbReference>
<organism evidence="14 15">
    <name type="scientific">Flaviflagellibacter deserti</name>
    <dbReference type="NCBI Taxonomy" id="2267266"/>
    <lineage>
        <taxon>Bacteria</taxon>
        <taxon>Pseudomonadati</taxon>
        <taxon>Pseudomonadota</taxon>
        <taxon>Alphaproteobacteria</taxon>
        <taxon>Hyphomicrobiales</taxon>
        <taxon>Flaviflagellibacter</taxon>
    </lineage>
</organism>
<evidence type="ECO:0000256" key="3">
    <source>
        <dbReference type="ARBA" id="ARBA00022448"/>
    </source>
</evidence>
<evidence type="ECO:0000256" key="2">
    <source>
        <dbReference type="ARBA" id="ARBA00021714"/>
    </source>
</evidence>
<proteinExistence type="inferred from homology"/>
<keyword evidence="4 12" id="KW-1003">Cell membrane</keyword>
<feature type="transmembrane region" description="Helical" evidence="12">
    <location>
        <begin position="85"/>
        <end position="108"/>
    </location>
</feature>
<sequence length="243" mass="26280">MRARGSALLLLVLGLTVYATSARAQAVTVDLGTGGIAERALQLVALITVLSLAPSILIMVTSFTRIVVVLSLLRTAIGTQTAPPNAVIVSLAMFLTAFVMAPTFTAAYNDAIQPLVAGQIQPQEAFNRGAVPFRAFMLEHVREKDLRLFSDLARETADSPDQVSLRALVPAFMISELRRAFEIGFLLFVPFLVIDLVVASILMSMGMMMLPPVVVSLPFKLIFFVLVDGWNLVAGSLVESFVR</sequence>
<evidence type="ECO:0000256" key="9">
    <source>
        <dbReference type="ARBA" id="ARBA00023136"/>
    </source>
</evidence>
<feature type="chain" id="PRO_5047225318" description="Flagellar biosynthetic protein FliP" evidence="13">
    <location>
        <begin position="25"/>
        <end position="243"/>
    </location>
</feature>
<keyword evidence="14" id="KW-0966">Cell projection</keyword>
<feature type="signal peptide" evidence="13">
    <location>
        <begin position="1"/>
        <end position="24"/>
    </location>
</feature>
<keyword evidence="14" id="KW-0282">Flagellum</keyword>
<evidence type="ECO:0000256" key="13">
    <source>
        <dbReference type="SAM" id="SignalP"/>
    </source>
</evidence>
<dbReference type="PROSITE" id="PS01061">
    <property type="entry name" value="FLIP_2"/>
    <property type="match status" value="1"/>
</dbReference>
<comment type="similarity">
    <text evidence="1 12">Belongs to the FliP/MopC/SpaP family.</text>
</comment>
<dbReference type="Proteomes" id="UP001595796">
    <property type="component" value="Unassembled WGS sequence"/>
</dbReference>
<dbReference type="Pfam" id="PF00813">
    <property type="entry name" value="FliP"/>
    <property type="match status" value="1"/>
</dbReference>
<evidence type="ECO:0000313" key="14">
    <source>
        <dbReference type="EMBL" id="MFC5069408.1"/>
    </source>
</evidence>
<name>A0ABV9Z6B9_9HYPH</name>
<keyword evidence="7 12" id="KW-0653">Protein transport</keyword>
<evidence type="ECO:0000256" key="12">
    <source>
        <dbReference type="RuleBase" id="RU362069"/>
    </source>
</evidence>
<keyword evidence="6 12" id="KW-1005">Bacterial flagellum biogenesis</keyword>
<evidence type="ECO:0000313" key="15">
    <source>
        <dbReference type="Proteomes" id="UP001595796"/>
    </source>
</evidence>
<keyword evidence="5 12" id="KW-0812">Transmembrane</keyword>
<keyword evidence="8 12" id="KW-1133">Transmembrane helix</keyword>
<evidence type="ECO:0000256" key="5">
    <source>
        <dbReference type="ARBA" id="ARBA00022692"/>
    </source>
</evidence>
<gene>
    <name evidence="12 14" type="primary">fliP</name>
    <name evidence="14" type="ORF">ACFPFW_15430</name>
</gene>
<keyword evidence="9 12" id="KW-0472">Membrane</keyword>
<feature type="transmembrane region" description="Helical" evidence="12">
    <location>
        <begin position="217"/>
        <end position="238"/>
    </location>
</feature>
<evidence type="ECO:0000256" key="6">
    <source>
        <dbReference type="ARBA" id="ARBA00022795"/>
    </source>
</evidence>
<dbReference type="NCBIfam" id="TIGR01103">
    <property type="entry name" value="fliP"/>
    <property type="match status" value="1"/>
</dbReference>
<reference evidence="15" key="1">
    <citation type="journal article" date="2019" name="Int. J. Syst. Evol. Microbiol.">
        <title>The Global Catalogue of Microorganisms (GCM) 10K type strain sequencing project: providing services to taxonomists for standard genome sequencing and annotation.</title>
        <authorList>
            <consortium name="The Broad Institute Genomics Platform"/>
            <consortium name="The Broad Institute Genome Sequencing Center for Infectious Disease"/>
            <person name="Wu L."/>
            <person name="Ma J."/>
        </authorList>
    </citation>
    <scope>NUCLEOTIDE SEQUENCE [LARGE SCALE GENOMIC DNA]</scope>
    <source>
        <strain evidence="15">CGMCC 1.16444</strain>
    </source>
</reference>
<evidence type="ECO:0000256" key="10">
    <source>
        <dbReference type="ARBA" id="ARBA00023143"/>
    </source>
</evidence>
<dbReference type="PRINTS" id="PR00951">
    <property type="entry name" value="FLGBIOSNFLIP"/>
</dbReference>
<dbReference type="InterPro" id="IPR005838">
    <property type="entry name" value="T3SS_IM_P"/>
</dbReference>
<dbReference type="PROSITE" id="PS01060">
    <property type="entry name" value="FLIP_1"/>
    <property type="match status" value="1"/>
</dbReference>
<evidence type="ECO:0000256" key="1">
    <source>
        <dbReference type="ARBA" id="ARBA00006257"/>
    </source>
</evidence>
<protein>
    <recommendedName>
        <fullName evidence="2 12">Flagellar biosynthetic protein FliP</fullName>
    </recommendedName>
</protein>
<dbReference type="PRINTS" id="PR01302">
    <property type="entry name" value="TYPE3IMPPROT"/>
</dbReference>
<dbReference type="EMBL" id="JBHSJF010000006">
    <property type="protein sequence ID" value="MFC5069408.1"/>
    <property type="molecule type" value="Genomic_DNA"/>
</dbReference>
<comment type="caution">
    <text evidence="14">The sequence shown here is derived from an EMBL/GenBank/DDBJ whole genome shotgun (WGS) entry which is preliminary data.</text>
</comment>
<keyword evidence="10" id="KW-0975">Bacterial flagellum</keyword>
<keyword evidence="15" id="KW-1185">Reference proteome</keyword>
<evidence type="ECO:0000256" key="11">
    <source>
        <dbReference type="ARBA" id="ARBA00023225"/>
    </source>
</evidence>
<dbReference type="NCBIfam" id="NF009438">
    <property type="entry name" value="PRK12797.1"/>
    <property type="match status" value="1"/>
</dbReference>
<keyword evidence="11 12" id="KW-1006">Bacterial flagellum protein export</keyword>
<comment type="subcellular location">
    <subcellularLocation>
        <location evidence="12">Cell membrane</location>
        <topology evidence="12">Multi-pass membrane protein</topology>
    </subcellularLocation>
    <subcellularLocation>
        <location evidence="12">Bacterial flagellum basal body</location>
    </subcellularLocation>
</comment>
<dbReference type="InterPro" id="IPR005837">
    <property type="entry name" value="FliP"/>
</dbReference>
<dbReference type="RefSeq" id="WP_114958673.1">
    <property type="nucleotide sequence ID" value="NZ_JBHSJF010000006.1"/>
</dbReference>
<keyword evidence="14" id="KW-0969">Cilium</keyword>
<evidence type="ECO:0000256" key="7">
    <source>
        <dbReference type="ARBA" id="ARBA00022927"/>
    </source>
</evidence>